<gene>
    <name evidence="5" type="ORF">CM19_07020</name>
</gene>
<evidence type="ECO:0000259" key="3">
    <source>
        <dbReference type="Pfam" id="PF02678"/>
    </source>
</evidence>
<dbReference type="CDD" id="cd02247">
    <property type="entry name" value="cupin_pirin_C"/>
    <property type="match status" value="1"/>
</dbReference>
<sequence length="296" mass="33331">MLRRISYLLKGRNTIDGAGVKLYRVFGGYETNQLTDPFLLLDFFGSSNVKDYIAGFPWHPHRGIETLTYLIQGKVEHEDSTGSKGTLYPGDAQWMTAGSGVFHQEMPRPLEEQDVLHSQVLDTTNKGLQLWINLPRNMKMTDPIYRDARSGDIPEVKIDGGRIKVITGEFDGVEGPVRVNSPVDPTYYEVKLDPEKEFKAKVRNGYTVLVFIMQGSGKVDDRVTLTEGNLGVYGDGDEIRITTDKERANFIVLSGKPIREPIAWYGPIVMNTEEEISQALLDLRRGSFVKKTPIFQ</sequence>
<dbReference type="Proteomes" id="UP000024332">
    <property type="component" value="Unassembled WGS sequence"/>
</dbReference>
<dbReference type="SUPFAM" id="SSF51182">
    <property type="entry name" value="RmlC-like cupins"/>
    <property type="match status" value="1"/>
</dbReference>
<feature type="domain" description="Pirin C-terminal" evidence="4">
    <location>
        <begin position="187"/>
        <end position="288"/>
    </location>
</feature>
<dbReference type="PANTHER" id="PTHR13903:SF8">
    <property type="entry name" value="PIRIN"/>
    <property type="match status" value="1"/>
</dbReference>
<dbReference type="CDD" id="cd02909">
    <property type="entry name" value="cupin_pirin_N"/>
    <property type="match status" value="1"/>
</dbReference>
<reference evidence="5 6" key="1">
    <citation type="submission" date="2014-03" db="EMBL/GenBank/DDBJ databases">
        <title>Draft genome sequence of the novel thermoacidophilic archaea Acidianus copahuensis ALE1 strain, isolated from Copahue volcanic area in Neuquen Argentina.</title>
        <authorList>
            <person name="Urbieta M.S."/>
            <person name="Rascovan N."/>
            <person name="Castro C."/>
            <person name="Revale S."/>
            <person name="Giaveno M.A."/>
            <person name="Vazquez M.P."/>
            <person name="Donati E.R."/>
        </authorList>
    </citation>
    <scope>NUCLEOTIDE SEQUENCE [LARGE SCALE GENOMIC DNA]</scope>
    <source>
        <strain evidence="5 6">ALE1</strain>
    </source>
</reference>
<dbReference type="RefSeq" id="WP_048099662.1">
    <property type="nucleotide sequence ID" value="NZ_JFZT01000040.1"/>
</dbReference>
<dbReference type="EMBL" id="JFZT01000040">
    <property type="protein sequence ID" value="EZQ06691.1"/>
    <property type="molecule type" value="Genomic_DNA"/>
</dbReference>
<proteinExistence type="inferred from homology"/>
<dbReference type="Gene3D" id="2.60.120.10">
    <property type="entry name" value="Jelly Rolls"/>
    <property type="match status" value="2"/>
</dbReference>
<dbReference type="InterPro" id="IPR014710">
    <property type="entry name" value="RmlC-like_jellyroll"/>
</dbReference>
<evidence type="ECO:0000256" key="1">
    <source>
        <dbReference type="ARBA" id="ARBA00008416"/>
    </source>
</evidence>
<evidence type="ECO:0000259" key="4">
    <source>
        <dbReference type="Pfam" id="PF05726"/>
    </source>
</evidence>
<protein>
    <submittedName>
        <fullName evidence="5">Pirin</fullName>
    </submittedName>
</protein>
<dbReference type="InterPro" id="IPR012093">
    <property type="entry name" value="Pirin"/>
</dbReference>
<dbReference type="OrthoDB" id="23530at2157"/>
<comment type="similarity">
    <text evidence="1 2">Belongs to the pirin family.</text>
</comment>
<dbReference type="Pfam" id="PF02678">
    <property type="entry name" value="Pirin"/>
    <property type="match status" value="1"/>
</dbReference>
<name>A0A031LNV9_9CREN</name>
<keyword evidence="6" id="KW-1185">Reference proteome</keyword>
<feature type="domain" description="Pirin N-terminal" evidence="3">
    <location>
        <begin position="20"/>
        <end position="132"/>
    </location>
</feature>
<dbReference type="Pfam" id="PF05726">
    <property type="entry name" value="Pirin_C"/>
    <property type="match status" value="1"/>
</dbReference>
<dbReference type="InterPro" id="IPR011051">
    <property type="entry name" value="RmlC_Cupin_sf"/>
</dbReference>
<evidence type="ECO:0000256" key="2">
    <source>
        <dbReference type="RuleBase" id="RU003457"/>
    </source>
</evidence>
<accession>A0A031LNV9</accession>
<comment type="caution">
    <text evidence="5">The sequence shown here is derived from an EMBL/GenBank/DDBJ whole genome shotgun (WGS) entry which is preliminary data.</text>
</comment>
<dbReference type="InterPro" id="IPR003829">
    <property type="entry name" value="Pirin_N_dom"/>
</dbReference>
<evidence type="ECO:0000313" key="5">
    <source>
        <dbReference type="EMBL" id="EZQ06691.1"/>
    </source>
</evidence>
<evidence type="ECO:0000313" key="6">
    <source>
        <dbReference type="Proteomes" id="UP000024332"/>
    </source>
</evidence>
<dbReference type="STRING" id="1160895.CM19_07020"/>
<dbReference type="PANTHER" id="PTHR13903">
    <property type="entry name" value="PIRIN-RELATED"/>
    <property type="match status" value="1"/>
</dbReference>
<organism evidence="5 6">
    <name type="scientific">Candidatus Acidianus copahuensis</name>
    <dbReference type="NCBI Taxonomy" id="1160895"/>
    <lineage>
        <taxon>Archaea</taxon>
        <taxon>Thermoproteota</taxon>
        <taxon>Thermoprotei</taxon>
        <taxon>Sulfolobales</taxon>
        <taxon>Sulfolobaceae</taxon>
        <taxon>Acidianus</taxon>
    </lineage>
</organism>
<dbReference type="InterPro" id="IPR008778">
    <property type="entry name" value="Pirin_C_dom"/>
</dbReference>
<dbReference type="AlphaFoldDB" id="A0A031LNV9"/>
<dbReference type="PIRSF" id="PIRSF006232">
    <property type="entry name" value="Pirin"/>
    <property type="match status" value="1"/>
</dbReference>